<name>A0ABP0ID13_9DINO</name>
<comment type="caution">
    <text evidence="2">The sequence shown here is derived from an EMBL/GenBank/DDBJ whole genome shotgun (WGS) entry which is preliminary data.</text>
</comment>
<feature type="coiled-coil region" evidence="1">
    <location>
        <begin position="204"/>
        <end position="231"/>
    </location>
</feature>
<evidence type="ECO:0000313" key="2">
    <source>
        <dbReference type="EMBL" id="CAK9000480.1"/>
    </source>
</evidence>
<gene>
    <name evidence="2" type="ORF">CCMP2556_LOCUS6084</name>
</gene>
<evidence type="ECO:0000256" key="1">
    <source>
        <dbReference type="SAM" id="Coils"/>
    </source>
</evidence>
<organism evidence="2 3">
    <name type="scientific">Durusdinium trenchii</name>
    <dbReference type="NCBI Taxonomy" id="1381693"/>
    <lineage>
        <taxon>Eukaryota</taxon>
        <taxon>Sar</taxon>
        <taxon>Alveolata</taxon>
        <taxon>Dinophyceae</taxon>
        <taxon>Suessiales</taxon>
        <taxon>Symbiodiniaceae</taxon>
        <taxon>Durusdinium</taxon>
    </lineage>
</organism>
<reference evidence="2 3" key="1">
    <citation type="submission" date="2024-02" db="EMBL/GenBank/DDBJ databases">
        <authorList>
            <person name="Chen Y."/>
            <person name="Shah S."/>
            <person name="Dougan E. K."/>
            <person name="Thang M."/>
            <person name="Chan C."/>
        </authorList>
    </citation>
    <scope>NUCLEOTIDE SEQUENCE [LARGE SCALE GENOMIC DNA]</scope>
</reference>
<accession>A0ABP0ID13</accession>
<keyword evidence="1" id="KW-0175">Coiled coil</keyword>
<proteinExistence type="predicted"/>
<keyword evidence="3" id="KW-1185">Reference proteome</keyword>
<sequence>MWRFLEQDDQNKEPPLDLVPRNPFDWAVRESLAARHLSCDWLFLIGYQTIEHILCEFRKYSDARGQLRLKQGDATYRLLVENFVLHFAEALVVRFRRLWDRAAQPSRKGAKKVLADPKFSKLKLGQFTWLSDRIAGCFGGLCPCLRDAYSPPPLHVSPASKAQETIEDRGQVEAQIRSLRRSILRRRGTPEANPQARKKTDKVLSHYEEVLQSLEVRLKELDHELHELGSGRVILSKIWSATARSI</sequence>
<protein>
    <submittedName>
        <fullName evidence="2">Uncharacterized protein</fullName>
    </submittedName>
</protein>
<dbReference type="Proteomes" id="UP001642484">
    <property type="component" value="Unassembled WGS sequence"/>
</dbReference>
<evidence type="ECO:0000313" key="3">
    <source>
        <dbReference type="Proteomes" id="UP001642484"/>
    </source>
</evidence>
<dbReference type="EMBL" id="CAXAMN010002625">
    <property type="protein sequence ID" value="CAK9000480.1"/>
    <property type="molecule type" value="Genomic_DNA"/>
</dbReference>